<reference evidence="2 3" key="1">
    <citation type="submission" date="2018-12" db="EMBL/GenBank/DDBJ databases">
        <authorList>
            <consortium name="Pathogen Informatics"/>
        </authorList>
    </citation>
    <scope>NUCLEOTIDE SEQUENCE [LARGE SCALE GENOMIC DNA]</scope>
    <source>
        <strain evidence="2 3">NCTC8284</strain>
    </source>
</reference>
<dbReference type="InterPro" id="IPR051263">
    <property type="entry name" value="C-type_cytochrome_biogenesis"/>
</dbReference>
<dbReference type="AlphaFoldDB" id="A0A3S4VDA7"/>
<dbReference type="GO" id="GO:0005886">
    <property type="term" value="C:plasma membrane"/>
    <property type="evidence" value="ECO:0007669"/>
    <property type="project" value="TreeGrafter"/>
</dbReference>
<sequence>MLAIGIIAGTSYFMVGSWQAESMLEQTYAKLPYFYDRMKEEETNPLSDSEMQQFSTALRIDLQKNPQDAKNGGY</sequence>
<dbReference type="PANTHER" id="PTHR47870">
    <property type="entry name" value="CYTOCHROME C-TYPE BIOGENESIS PROTEIN CCMH"/>
    <property type="match status" value="1"/>
</dbReference>
<dbReference type="Proteomes" id="UP000278733">
    <property type="component" value="Chromosome"/>
</dbReference>
<dbReference type="PANTHER" id="PTHR47870:SF1">
    <property type="entry name" value="CYTOCHROME C-TYPE BIOGENESIS PROTEIN CCMH"/>
    <property type="match status" value="1"/>
</dbReference>
<accession>A0A3S4VDA7</accession>
<dbReference type="KEGG" id="rpne:NCTC8284_01390"/>
<keyword evidence="1" id="KW-0201">Cytochrome c-type biogenesis</keyword>
<name>A0A3S4VDA7_9PAST</name>
<evidence type="ECO:0000313" key="3">
    <source>
        <dbReference type="Proteomes" id="UP000278733"/>
    </source>
</evidence>
<proteinExistence type="predicted"/>
<evidence type="ECO:0000313" key="2">
    <source>
        <dbReference type="EMBL" id="VEH66228.1"/>
    </source>
</evidence>
<organism evidence="2 3">
    <name type="scientific">Rodentibacter pneumotropicus</name>
    <dbReference type="NCBI Taxonomy" id="758"/>
    <lineage>
        <taxon>Bacteria</taxon>
        <taxon>Pseudomonadati</taxon>
        <taxon>Pseudomonadota</taxon>
        <taxon>Gammaproteobacteria</taxon>
        <taxon>Pasteurellales</taxon>
        <taxon>Pasteurellaceae</taxon>
        <taxon>Rodentibacter</taxon>
    </lineage>
</organism>
<protein>
    <submittedName>
        <fullName evidence="2">Cytochrome c-type biogenesis protein CcmI</fullName>
    </submittedName>
</protein>
<gene>
    <name evidence="2" type="primary">ccmI_2</name>
    <name evidence="2" type="ORF">NCTC8284_01390</name>
</gene>
<evidence type="ECO:0000256" key="1">
    <source>
        <dbReference type="ARBA" id="ARBA00022748"/>
    </source>
</evidence>
<dbReference type="EMBL" id="LR134405">
    <property type="protein sequence ID" value="VEH66228.1"/>
    <property type="molecule type" value="Genomic_DNA"/>
</dbReference>
<dbReference type="GO" id="GO:0017004">
    <property type="term" value="P:cytochrome complex assembly"/>
    <property type="evidence" value="ECO:0007669"/>
    <property type="project" value="UniProtKB-KW"/>
</dbReference>